<dbReference type="GO" id="GO:0048038">
    <property type="term" value="F:quinone binding"/>
    <property type="evidence" value="ECO:0007669"/>
    <property type="project" value="UniProtKB-KW"/>
</dbReference>
<organism evidence="13 14">
    <name type="scientific">Allorhodopirellula heiligendammensis</name>
    <dbReference type="NCBI Taxonomy" id="2714739"/>
    <lineage>
        <taxon>Bacteria</taxon>
        <taxon>Pseudomonadati</taxon>
        <taxon>Planctomycetota</taxon>
        <taxon>Planctomycetia</taxon>
        <taxon>Pirellulales</taxon>
        <taxon>Pirellulaceae</taxon>
        <taxon>Allorhodopirellula</taxon>
    </lineage>
</organism>
<keyword evidence="14" id="KW-1185">Reference proteome</keyword>
<accession>A0A5C6BDR2</accession>
<evidence type="ECO:0000259" key="12">
    <source>
        <dbReference type="SMART" id="SM00756"/>
    </source>
</evidence>
<evidence type="ECO:0000256" key="3">
    <source>
        <dbReference type="ARBA" id="ARBA00022692"/>
    </source>
</evidence>
<evidence type="ECO:0000256" key="5">
    <source>
        <dbReference type="ARBA" id="ARBA00022989"/>
    </source>
</evidence>
<keyword evidence="8" id="KW-1015">Disulfide bond</keyword>
<evidence type="ECO:0000256" key="4">
    <source>
        <dbReference type="ARBA" id="ARBA00022719"/>
    </source>
</evidence>
<dbReference type="Pfam" id="PF07884">
    <property type="entry name" value="VKOR"/>
    <property type="match status" value="1"/>
</dbReference>
<dbReference type="CDD" id="cd10546">
    <property type="entry name" value="VKOR"/>
    <property type="match status" value="1"/>
</dbReference>
<keyword evidence="3 11" id="KW-0812">Transmembrane</keyword>
<dbReference type="PANTHER" id="PTHR34573:SF1">
    <property type="entry name" value="VITAMIN K EPOXIDE REDUCTASE DOMAIN-CONTAINING PROTEIN"/>
    <property type="match status" value="1"/>
</dbReference>
<feature type="transmembrane region" description="Helical" evidence="11">
    <location>
        <begin position="125"/>
        <end position="143"/>
    </location>
</feature>
<gene>
    <name evidence="13" type="ORF">Poly21_54190</name>
</gene>
<evidence type="ECO:0000256" key="8">
    <source>
        <dbReference type="ARBA" id="ARBA00023157"/>
    </source>
</evidence>
<dbReference type="RefSeq" id="WP_146409848.1">
    <property type="nucleotide sequence ID" value="NZ_SJPU01000006.1"/>
</dbReference>
<keyword evidence="5 11" id="KW-1133">Transmembrane helix</keyword>
<sequence length="477" mass="51217">MSTAPLHHPLTDSFPRRGHSENTAWSGSVGSTDVSQVSRRTWWCMFFASTTALLTSAYLAWSSLTSSPIAGCSGGSVFDCNHVLHSRWSSVMSIPVSLPAMATHGLILGMLCWNATTARSSQIRWRLVGFAALLAGGAAVWFTGLQIFALGHLCKYCLVAHAGGLVVAGAFLYSRPVSKTALKWITLAAAGSLAGLIGVQYAAEPPQTFEIIEYDTPQPAVIDPAVPASDEGMGDDDFFAPPASANLQSALELRIDRWQSESLPRLVNAIANPATLLMAQVEAAPEKTKATATILNGIKLHTDAWPLVGDPDAKMVFVEMFDYTCSHCQETHKSLAAACKHFGDDLAVITLPVPMDQSCNSTVRSTSAEHRDACNLAKLAVAVWLVDHAKFAEFHDYLFESKPNYAAALTHASTVVDKDKLDSVLAGTVPSDYISKHVSLYKRAGAGTIPKMLFPRTTTVGAVSSSQTLIDMINRYL</sequence>
<dbReference type="OrthoDB" id="9780147at2"/>
<keyword evidence="9" id="KW-0676">Redox-active center</keyword>
<feature type="transmembrane region" description="Helical" evidence="11">
    <location>
        <begin position="184"/>
        <end position="203"/>
    </location>
</feature>
<dbReference type="AlphaFoldDB" id="A0A5C6BDR2"/>
<comment type="subcellular location">
    <subcellularLocation>
        <location evidence="1">Membrane</location>
        <topology evidence="1">Multi-pass membrane protein</topology>
    </subcellularLocation>
</comment>
<feature type="compositionally biased region" description="Polar residues" evidence="10">
    <location>
        <begin position="21"/>
        <end position="31"/>
    </location>
</feature>
<feature type="region of interest" description="Disordered" evidence="10">
    <location>
        <begin position="1"/>
        <end position="31"/>
    </location>
</feature>
<evidence type="ECO:0000256" key="10">
    <source>
        <dbReference type="SAM" id="MobiDB-lite"/>
    </source>
</evidence>
<keyword evidence="4" id="KW-0874">Quinone</keyword>
<feature type="transmembrane region" description="Helical" evidence="11">
    <location>
        <begin position="42"/>
        <end position="61"/>
    </location>
</feature>
<dbReference type="InterPro" id="IPR036249">
    <property type="entry name" value="Thioredoxin-like_sf"/>
</dbReference>
<reference evidence="13 14" key="1">
    <citation type="journal article" date="2020" name="Antonie Van Leeuwenhoek">
        <title>Rhodopirellula heiligendammensis sp. nov., Rhodopirellula pilleata sp. nov., and Rhodopirellula solitaria sp. nov. isolated from natural or artificial marine surfaces in Northern Germany and California, USA, and emended description of the genus Rhodopirellula.</title>
        <authorList>
            <person name="Kallscheuer N."/>
            <person name="Wiegand S."/>
            <person name="Jogler M."/>
            <person name="Boedeker C."/>
            <person name="Peeters S.H."/>
            <person name="Rast P."/>
            <person name="Heuer A."/>
            <person name="Jetten M.S.M."/>
            <person name="Rohde M."/>
            <person name="Jogler C."/>
        </authorList>
    </citation>
    <scope>NUCLEOTIDE SEQUENCE [LARGE SCALE GENOMIC DNA]</scope>
    <source>
        <strain evidence="13 14">Poly21</strain>
    </source>
</reference>
<evidence type="ECO:0000256" key="6">
    <source>
        <dbReference type="ARBA" id="ARBA00023002"/>
    </source>
</evidence>
<dbReference type="GO" id="GO:0016491">
    <property type="term" value="F:oxidoreductase activity"/>
    <property type="evidence" value="ECO:0007669"/>
    <property type="project" value="UniProtKB-KW"/>
</dbReference>
<dbReference type="EMBL" id="SJPU01000006">
    <property type="protein sequence ID" value="TWU09872.1"/>
    <property type="molecule type" value="Genomic_DNA"/>
</dbReference>
<feature type="transmembrane region" description="Helical" evidence="11">
    <location>
        <begin position="92"/>
        <end position="113"/>
    </location>
</feature>
<dbReference type="InterPro" id="IPR012932">
    <property type="entry name" value="VKOR"/>
</dbReference>
<protein>
    <submittedName>
        <fullName evidence="13">Vitamin K epoxide reductase family protein</fullName>
    </submittedName>
</protein>
<comment type="similarity">
    <text evidence="2">Belongs to the VKOR family.</text>
</comment>
<feature type="transmembrane region" description="Helical" evidence="11">
    <location>
        <begin position="149"/>
        <end position="172"/>
    </location>
</feature>
<dbReference type="InterPro" id="IPR038354">
    <property type="entry name" value="VKOR_sf"/>
</dbReference>
<evidence type="ECO:0000256" key="2">
    <source>
        <dbReference type="ARBA" id="ARBA00006214"/>
    </source>
</evidence>
<dbReference type="Gene3D" id="3.40.30.10">
    <property type="entry name" value="Glutaredoxin"/>
    <property type="match status" value="1"/>
</dbReference>
<evidence type="ECO:0000313" key="13">
    <source>
        <dbReference type="EMBL" id="TWU09872.1"/>
    </source>
</evidence>
<comment type="caution">
    <text evidence="13">The sequence shown here is derived from an EMBL/GenBank/DDBJ whole genome shotgun (WGS) entry which is preliminary data.</text>
</comment>
<dbReference type="Gene3D" id="1.20.1440.130">
    <property type="entry name" value="VKOR domain"/>
    <property type="match status" value="1"/>
</dbReference>
<evidence type="ECO:0000256" key="1">
    <source>
        <dbReference type="ARBA" id="ARBA00004141"/>
    </source>
</evidence>
<evidence type="ECO:0000313" key="14">
    <source>
        <dbReference type="Proteomes" id="UP000319908"/>
    </source>
</evidence>
<evidence type="ECO:0000256" key="7">
    <source>
        <dbReference type="ARBA" id="ARBA00023136"/>
    </source>
</evidence>
<dbReference type="SUPFAM" id="SSF52833">
    <property type="entry name" value="Thioredoxin-like"/>
    <property type="match status" value="1"/>
</dbReference>
<proteinExistence type="inferred from homology"/>
<name>A0A5C6BDR2_9BACT</name>
<evidence type="ECO:0000256" key="11">
    <source>
        <dbReference type="SAM" id="Phobius"/>
    </source>
</evidence>
<keyword evidence="7 11" id="KW-0472">Membrane</keyword>
<dbReference type="PANTHER" id="PTHR34573">
    <property type="entry name" value="VKC DOMAIN-CONTAINING PROTEIN"/>
    <property type="match status" value="1"/>
</dbReference>
<dbReference type="Proteomes" id="UP000319908">
    <property type="component" value="Unassembled WGS sequence"/>
</dbReference>
<evidence type="ECO:0000256" key="9">
    <source>
        <dbReference type="ARBA" id="ARBA00023284"/>
    </source>
</evidence>
<dbReference type="GO" id="GO:0016020">
    <property type="term" value="C:membrane"/>
    <property type="evidence" value="ECO:0007669"/>
    <property type="project" value="UniProtKB-SubCell"/>
</dbReference>
<keyword evidence="6" id="KW-0560">Oxidoreductase</keyword>
<dbReference type="SMART" id="SM00756">
    <property type="entry name" value="VKc"/>
    <property type="match status" value="1"/>
</dbReference>
<feature type="domain" description="Vitamin K epoxide reductase" evidence="12">
    <location>
        <begin position="38"/>
        <end position="177"/>
    </location>
</feature>